<dbReference type="RefSeq" id="XP_022756267.1">
    <property type="nucleotide sequence ID" value="XM_022900532.1"/>
</dbReference>
<keyword evidence="1" id="KW-1185">Reference proteome</keyword>
<dbReference type="KEGG" id="dzi:111304002"/>
<dbReference type="Proteomes" id="UP000515121">
    <property type="component" value="Unplaced"/>
</dbReference>
<sequence>MMAVRQICPHRLAVQDISLSRGQRGFDFPWG</sequence>
<organism evidence="1 2">
    <name type="scientific">Durio zibethinus</name>
    <name type="common">Durian</name>
    <dbReference type="NCBI Taxonomy" id="66656"/>
    <lineage>
        <taxon>Eukaryota</taxon>
        <taxon>Viridiplantae</taxon>
        <taxon>Streptophyta</taxon>
        <taxon>Embryophyta</taxon>
        <taxon>Tracheophyta</taxon>
        <taxon>Spermatophyta</taxon>
        <taxon>Magnoliopsida</taxon>
        <taxon>eudicotyledons</taxon>
        <taxon>Gunneridae</taxon>
        <taxon>Pentapetalae</taxon>
        <taxon>rosids</taxon>
        <taxon>malvids</taxon>
        <taxon>Malvales</taxon>
        <taxon>Malvaceae</taxon>
        <taxon>Helicteroideae</taxon>
        <taxon>Durio</taxon>
    </lineage>
</organism>
<proteinExistence type="predicted"/>
<protein>
    <submittedName>
        <fullName evidence="2">Uncharacterized protein LOC111304002</fullName>
    </submittedName>
</protein>
<dbReference type="OrthoDB" id="934722at2759"/>
<evidence type="ECO:0000313" key="2">
    <source>
        <dbReference type="RefSeq" id="XP_022756267.1"/>
    </source>
</evidence>
<accession>A0A6P5ZUQ9</accession>
<gene>
    <name evidence="2" type="primary">LOC111304002</name>
</gene>
<name>A0A6P5ZUQ9_DURZI</name>
<dbReference type="AlphaFoldDB" id="A0A6P5ZUQ9"/>
<evidence type="ECO:0000313" key="1">
    <source>
        <dbReference type="Proteomes" id="UP000515121"/>
    </source>
</evidence>
<reference evidence="2" key="1">
    <citation type="submission" date="2025-08" db="UniProtKB">
        <authorList>
            <consortium name="RefSeq"/>
        </authorList>
    </citation>
    <scope>IDENTIFICATION</scope>
    <source>
        <tissue evidence="2">Fruit stalk</tissue>
    </source>
</reference>
<dbReference type="GeneID" id="111304002"/>